<dbReference type="Pfam" id="PF14284">
    <property type="entry name" value="PcfJ"/>
    <property type="match status" value="1"/>
</dbReference>
<dbReference type="AlphaFoldDB" id="A0A517MQN3"/>
<accession>A0A517MQN3</accession>
<dbReference type="Proteomes" id="UP000319852">
    <property type="component" value="Chromosome"/>
</dbReference>
<reference evidence="1 2" key="1">
    <citation type="submission" date="2019-02" db="EMBL/GenBank/DDBJ databases">
        <title>Deep-cultivation of Planctomycetes and their phenomic and genomic characterization uncovers novel biology.</title>
        <authorList>
            <person name="Wiegand S."/>
            <person name="Jogler M."/>
            <person name="Boedeker C."/>
            <person name="Pinto D."/>
            <person name="Vollmers J."/>
            <person name="Rivas-Marin E."/>
            <person name="Kohn T."/>
            <person name="Peeters S.H."/>
            <person name="Heuer A."/>
            <person name="Rast P."/>
            <person name="Oberbeckmann S."/>
            <person name="Bunk B."/>
            <person name="Jeske O."/>
            <person name="Meyerdierks A."/>
            <person name="Storesund J.E."/>
            <person name="Kallscheuer N."/>
            <person name="Luecker S."/>
            <person name="Lage O.M."/>
            <person name="Pohl T."/>
            <person name="Merkel B.J."/>
            <person name="Hornburger P."/>
            <person name="Mueller R.-W."/>
            <person name="Bruemmer F."/>
            <person name="Labrenz M."/>
            <person name="Spormann A.M."/>
            <person name="Op den Camp H."/>
            <person name="Overmann J."/>
            <person name="Amann R."/>
            <person name="Jetten M.S.M."/>
            <person name="Mascher T."/>
            <person name="Medema M.H."/>
            <person name="Devos D.P."/>
            <person name="Kaster A.-K."/>
            <person name="Ovreas L."/>
            <person name="Rohde M."/>
            <person name="Galperin M.Y."/>
            <person name="Jogler C."/>
        </authorList>
    </citation>
    <scope>NUCLEOTIDE SEQUENCE [LARGE SCALE GENOMIC DNA]</scope>
    <source>
        <strain evidence="1 2">HG15A2</strain>
    </source>
</reference>
<name>A0A517MQN3_9BACT</name>
<organism evidence="1 2">
    <name type="scientific">Adhaeretor mobilis</name>
    <dbReference type="NCBI Taxonomy" id="1930276"/>
    <lineage>
        <taxon>Bacteria</taxon>
        <taxon>Pseudomonadati</taxon>
        <taxon>Planctomycetota</taxon>
        <taxon>Planctomycetia</taxon>
        <taxon>Pirellulales</taxon>
        <taxon>Lacipirellulaceae</taxon>
        <taxon>Adhaeretor</taxon>
    </lineage>
</organism>
<gene>
    <name evidence="1" type="ORF">HG15A2_04580</name>
</gene>
<evidence type="ECO:0000313" key="1">
    <source>
        <dbReference type="EMBL" id="QDS97198.1"/>
    </source>
</evidence>
<sequence>MQAGDLVCPHYNATQKKKFVEANTAPSFCKARLQILQKHMHHIPDPEDFELRTRNDGLRVEVAGYAPVDVSLRPTGFRIRKVTADFRQRRLFFQCGLDCDYDCSCECRCKCTSKSCDGYCHFSLNDPQQWFPVLGVALPDYRTVLHEVAAHCFLYGQPESQAAPMRLLVKALGRAIATHCESLLEKADPRVLAVQKGVLRTCRRVDNIFLDSRIYRNRYLAKDVATYRAAAVSVALAPHVEYDRAIEDGRGWGSRCALQNWVLDALENWQAVLSPTRRAYRSLSRTLMQLPSNIPIDLLKALSAVELECPIFDRVVLIAVLQSRDHLYSVCAEEHLSLRNATAMAREANVRLFMHASRSDIYRVMQIIGNELQCELSPRRLEDIGSAVRYLMDYPDAHHGRLQGLARKSIEWHRDGAIYELDRDASSHLDQSTARPPIEMPADPNVTFLASIREIYREGKEMHSCVAGLADAASAGRVYLFHCEHNGHRATIQVGPTGQFVEASGPCNQQNQASAYGRKVLLTWGERLASRDHRERVL</sequence>
<evidence type="ECO:0000313" key="2">
    <source>
        <dbReference type="Proteomes" id="UP000319852"/>
    </source>
</evidence>
<proteinExistence type="predicted"/>
<keyword evidence="2" id="KW-1185">Reference proteome</keyword>
<dbReference type="KEGG" id="amob:HG15A2_04580"/>
<dbReference type="InterPro" id="IPR025586">
    <property type="entry name" value="PcfJ"/>
</dbReference>
<dbReference type="EMBL" id="CP036263">
    <property type="protein sequence ID" value="QDS97198.1"/>
    <property type="molecule type" value="Genomic_DNA"/>
</dbReference>
<protein>
    <submittedName>
        <fullName evidence="1">Uncharacterized protein</fullName>
    </submittedName>
</protein>